<gene>
    <name evidence="6" type="ORF">FB458_1216</name>
</gene>
<dbReference type="InterPro" id="IPR036388">
    <property type="entry name" value="WH-like_DNA-bd_sf"/>
</dbReference>
<accession>A0A542DYF9</accession>
<dbReference type="GO" id="GO:0003677">
    <property type="term" value="F:DNA binding"/>
    <property type="evidence" value="ECO:0007669"/>
    <property type="project" value="UniProtKB-KW"/>
</dbReference>
<dbReference type="Gene3D" id="1.10.10.10">
    <property type="entry name" value="Winged helix-like DNA-binding domain superfamily/Winged helix DNA-binding domain"/>
    <property type="match status" value="1"/>
</dbReference>
<evidence type="ECO:0000313" key="6">
    <source>
        <dbReference type="EMBL" id="TQJ08132.1"/>
    </source>
</evidence>
<dbReference type="PANTHER" id="PTHR30136">
    <property type="entry name" value="HELIX-TURN-HELIX TRANSCRIPTIONAL REGULATOR, ICLR FAMILY"/>
    <property type="match status" value="1"/>
</dbReference>
<dbReference type="InterPro" id="IPR050707">
    <property type="entry name" value="HTH_MetabolicPath_Reg"/>
</dbReference>
<dbReference type="GO" id="GO:0003700">
    <property type="term" value="F:DNA-binding transcription factor activity"/>
    <property type="evidence" value="ECO:0007669"/>
    <property type="project" value="TreeGrafter"/>
</dbReference>
<dbReference type="AlphaFoldDB" id="A0A542DYF9"/>
<reference evidence="6 7" key="1">
    <citation type="submission" date="2019-06" db="EMBL/GenBank/DDBJ databases">
        <title>Sequencing the genomes of 1000 actinobacteria strains.</title>
        <authorList>
            <person name="Klenk H.-P."/>
        </authorList>
    </citation>
    <scope>NUCLEOTIDE SEQUENCE [LARGE SCALE GENOMIC DNA]</scope>
    <source>
        <strain evidence="6 7">DSM 18607</strain>
    </source>
</reference>
<dbReference type="PANTHER" id="PTHR30136:SF24">
    <property type="entry name" value="HTH-TYPE TRANSCRIPTIONAL REPRESSOR ALLR"/>
    <property type="match status" value="1"/>
</dbReference>
<dbReference type="Pfam" id="PF09339">
    <property type="entry name" value="HTH_IclR"/>
    <property type="match status" value="1"/>
</dbReference>
<evidence type="ECO:0000256" key="3">
    <source>
        <dbReference type="ARBA" id="ARBA00023163"/>
    </source>
</evidence>
<evidence type="ECO:0000313" key="7">
    <source>
        <dbReference type="Proteomes" id="UP000317893"/>
    </source>
</evidence>
<dbReference type="SUPFAM" id="SSF46785">
    <property type="entry name" value="Winged helix' DNA-binding domain"/>
    <property type="match status" value="1"/>
</dbReference>
<dbReference type="PROSITE" id="PS51078">
    <property type="entry name" value="ICLR_ED"/>
    <property type="match status" value="1"/>
</dbReference>
<dbReference type="OrthoDB" id="7274111at2"/>
<protein>
    <submittedName>
        <fullName evidence="6">IclR family transcriptional regulator</fullName>
    </submittedName>
</protein>
<dbReference type="Pfam" id="PF01614">
    <property type="entry name" value="IclR_C"/>
    <property type="match status" value="1"/>
</dbReference>
<comment type="caution">
    <text evidence="6">The sequence shown here is derived from an EMBL/GenBank/DDBJ whole genome shotgun (WGS) entry which is preliminary data.</text>
</comment>
<sequence length="251" mass="26291">MPGTIQSVARAAGIVRVLVAAGAPLDLAEVAAAVGLAKTTTHGLLSTLREVGWVEQDRAGRYRAVAGLQGLAQAVDLADLRSVATLWMDRLAALCGLEVLLVAPEHGRAVVAQHVFRPDNSPQRLRVGDDQPVHATATGKLLLACCAPGQLDRPTEPLHRFTTRTLTSLTDLDAELEQVAADGVAVGRGEQVRARYGVAVPVRDGLGYAVAALAVAGRREEVLHGDVVRAELVSSLRGVAVSLRHAWAAGP</sequence>
<dbReference type="RefSeq" id="WP_141847628.1">
    <property type="nucleotide sequence ID" value="NZ_BAAAPR010000002.1"/>
</dbReference>
<keyword evidence="1" id="KW-0805">Transcription regulation</keyword>
<keyword evidence="2" id="KW-0238">DNA-binding</keyword>
<evidence type="ECO:0000259" key="5">
    <source>
        <dbReference type="PROSITE" id="PS51078"/>
    </source>
</evidence>
<evidence type="ECO:0000259" key="4">
    <source>
        <dbReference type="PROSITE" id="PS51077"/>
    </source>
</evidence>
<dbReference type="EMBL" id="VFMN01000001">
    <property type="protein sequence ID" value="TQJ08132.1"/>
    <property type="molecule type" value="Genomic_DNA"/>
</dbReference>
<dbReference type="Proteomes" id="UP000317893">
    <property type="component" value="Unassembled WGS sequence"/>
</dbReference>
<dbReference type="Gene3D" id="3.30.450.40">
    <property type="match status" value="1"/>
</dbReference>
<keyword evidence="7" id="KW-1185">Reference proteome</keyword>
<dbReference type="PROSITE" id="PS51077">
    <property type="entry name" value="HTH_ICLR"/>
    <property type="match status" value="1"/>
</dbReference>
<proteinExistence type="predicted"/>
<feature type="domain" description="HTH iclR-type" evidence="4">
    <location>
        <begin position="5"/>
        <end position="66"/>
    </location>
</feature>
<dbReference type="InterPro" id="IPR029016">
    <property type="entry name" value="GAF-like_dom_sf"/>
</dbReference>
<evidence type="ECO:0000256" key="2">
    <source>
        <dbReference type="ARBA" id="ARBA00023125"/>
    </source>
</evidence>
<feature type="domain" description="IclR-ED" evidence="5">
    <location>
        <begin position="66"/>
        <end position="249"/>
    </location>
</feature>
<dbReference type="InterPro" id="IPR014757">
    <property type="entry name" value="Tscrpt_reg_IclR_C"/>
</dbReference>
<dbReference type="InterPro" id="IPR036390">
    <property type="entry name" value="WH_DNA-bd_sf"/>
</dbReference>
<name>A0A542DYF9_9MICO</name>
<dbReference type="SUPFAM" id="SSF55781">
    <property type="entry name" value="GAF domain-like"/>
    <property type="match status" value="1"/>
</dbReference>
<dbReference type="SMART" id="SM00346">
    <property type="entry name" value="HTH_ICLR"/>
    <property type="match status" value="1"/>
</dbReference>
<evidence type="ECO:0000256" key="1">
    <source>
        <dbReference type="ARBA" id="ARBA00023015"/>
    </source>
</evidence>
<dbReference type="InterPro" id="IPR005471">
    <property type="entry name" value="Tscrpt_reg_IclR_N"/>
</dbReference>
<organism evidence="6 7">
    <name type="scientific">Lapillicoccus jejuensis</name>
    <dbReference type="NCBI Taxonomy" id="402171"/>
    <lineage>
        <taxon>Bacteria</taxon>
        <taxon>Bacillati</taxon>
        <taxon>Actinomycetota</taxon>
        <taxon>Actinomycetes</taxon>
        <taxon>Micrococcales</taxon>
        <taxon>Intrasporangiaceae</taxon>
        <taxon>Lapillicoccus</taxon>
    </lineage>
</organism>
<dbReference type="GO" id="GO:0045892">
    <property type="term" value="P:negative regulation of DNA-templated transcription"/>
    <property type="evidence" value="ECO:0007669"/>
    <property type="project" value="TreeGrafter"/>
</dbReference>
<keyword evidence="3" id="KW-0804">Transcription</keyword>